<evidence type="ECO:0000256" key="10">
    <source>
        <dbReference type="SAM" id="SignalP"/>
    </source>
</evidence>
<sequence>MRQVSLHISKSAAIMAMIASCLVRHTSALAGDENDNDAAFKAMCSIIRSCQKGFGSVKADLPEQVKTVLAGINKAHILAYANETKLKEEIQAKIPEEGKRPMPLPRTAGGLIAALRINKTYEIVNKIKTQLEAKLNSAKEAIESTNKMLATAIAGKGDVADTADDGGNYFEATANPKVFGDNPSTEHNCGAAGAGDETDSKNVGITLINDLACLCIRSQTAKKLCEESQQSTTTGSLNYETNGANFKTAYATLIKKCLKKTQFTTTADLVAELQRFHEIIGANPVRGETAPEKAAYTLGYTNSYTLGCTQSDSQSCVNYKVALSGSDA</sequence>
<feature type="coiled-coil region" evidence="9">
    <location>
        <begin position="121"/>
        <end position="148"/>
    </location>
</feature>
<evidence type="ECO:0000256" key="7">
    <source>
        <dbReference type="ARBA" id="ARBA00023180"/>
    </source>
</evidence>
<keyword evidence="7" id="KW-0325">Glycoprotein</keyword>
<dbReference type="VEuPathDB" id="TriTrypDB:Tb427_000541100"/>
<name>A0A1J0R7E9_9TRYP</name>
<dbReference type="PROSITE" id="PS51257">
    <property type="entry name" value="PROKAR_LIPOPROTEIN"/>
    <property type="match status" value="1"/>
</dbReference>
<keyword evidence="5 10" id="KW-0732">Signal</keyword>
<reference evidence="12" key="1">
    <citation type="submission" date="2016-08" db="EMBL/GenBank/DDBJ databases">
        <title>VSG repertoire of Trypanosoma brucei EATRO 1125.</title>
        <authorList>
            <person name="Cross G.A."/>
        </authorList>
    </citation>
    <scope>NUCLEOTIDE SEQUENCE</scope>
    <source>
        <strain evidence="12">EATRO 1125</strain>
    </source>
</reference>
<evidence type="ECO:0000256" key="8">
    <source>
        <dbReference type="ARBA" id="ARBA00023288"/>
    </source>
</evidence>
<feature type="domain" description="Trypanosome variant surface glycoprotein B-type N-terminal" evidence="11">
    <location>
        <begin position="100"/>
        <end position="322"/>
    </location>
</feature>
<keyword evidence="3" id="KW-1003">Cell membrane</keyword>
<dbReference type="EMBL" id="KX699720">
    <property type="protein sequence ID" value="APD73676.1"/>
    <property type="molecule type" value="Genomic_DNA"/>
</dbReference>
<protein>
    <submittedName>
        <fullName evidence="12">Variant surface glycoprotein 1125.1480</fullName>
    </submittedName>
</protein>
<comment type="subcellular location">
    <subcellularLocation>
        <location evidence="2">Cell membrane</location>
        <topology evidence="2">Lipid-anchor</topology>
        <topology evidence="2">GPI-anchor</topology>
    </subcellularLocation>
</comment>
<dbReference type="GO" id="GO:0098552">
    <property type="term" value="C:side of membrane"/>
    <property type="evidence" value="ECO:0007669"/>
    <property type="project" value="UniProtKB-KW"/>
</dbReference>
<evidence type="ECO:0000259" key="11">
    <source>
        <dbReference type="Pfam" id="PF13206"/>
    </source>
</evidence>
<feature type="chain" id="PRO_5012136413" evidence="10">
    <location>
        <begin position="29"/>
        <end position="328"/>
    </location>
</feature>
<evidence type="ECO:0000256" key="6">
    <source>
        <dbReference type="ARBA" id="ARBA00023136"/>
    </source>
</evidence>
<keyword evidence="4" id="KW-0336">GPI-anchor</keyword>
<keyword evidence="6" id="KW-0472">Membrane</keyword>
<evidence type="ECO:0000256" key="3">
    <source>
        <dbReference type="ARBA" id="ARBA00022475"/>
    </source>
</evidence>
<evidence type="ECO:0000256" key="1">
    <source>
        <dbReference type="ARBA" id="ARBA00002523"/>
    </source>
</evidence>
<feature type="signal peptide" evidence="10">
    <location>
        <begin position="1"/>
        <end position="28"/>
    </location>
</feature>
<evidence type="ECO:0000256" key="4">
    <source>
        <dbReference type="ARBA" id="ARBA00022622"/>
    </source>
</evidence>
<evidence type="ECO:0000256" key="2">
    <source>
        <dbReference type="ARBA" id="ARBA00004609"/>
    </source>
</evidence>
<dbReference type="InterPro" id="IPR025932">
    <property type="entry name" value="Trypano_VSG_B_N_dom"/>
</dbReference>
<proteinExistence type="predicted"/>
<comment type="function">
    <text evidence="1">VSG forms a coat on the surface of the parasite. The trypanosome evades the immune response of the host by expressing a series of antigenically distinct VSGs from an estimated 1000 VSG genes.</text>
</comment>
<keyword evidence="9" id="KW-0175">Coiled coil</keyword>
<dbReference type="GO" id="GO:0005886">
    <property type="term" value="C:plasma membrane"/>
    <property type="evidence" value="ECO:0007669"/>
    <property type="project" value="UniProtKB-SubCell"/>
</dbReference>
<evidence type="ECO:0000313" key="12">
    <source>
        <dbReference type="EMBL" id="APD73676.1"/>
    </source>
</evidence>
<accession>A0A1J0R7E9</accession>
<evidence type="ECO:0000256" key="9">
    <source>
        <dbReference type="SAM" id="Coils"/>
    </source>
</evidence>
<dbReference type="Pfam" id="PF13206">
    <property type="entry name" value="VSG_B"/>
    <property type="match status" value="1"/>
</dbReference>
<keyword evidence="8" id="KW-0449">Lipoprotein</keyword>
<organism evidence="12">
    <name type="scientific">Trypanosoma brucei</name>
    <dbReference type="NCBI Taxonomy" id="5691"/>
    <lineage>
        <taxon>Eukaryota</taxon>
        <taxon>Discoba</taxon>
        <taxon>Euglenozoa</taxon>
        <taxon>Kinetoplastea</taxon>
        <taxon>Metakinetoplastina</taxon>
        <taxon>Trypanosomatida</taxon>
        <taxon>Trypanosomatidae</taxon>
        <taxon>Trypanosoma</taxon>
    </lineage>
</organism>
<evidence type="ECO:0000256" key="5">
    <source>
        <dbReference type="ARBA" id="ARBA00022729"/>
    </source>
</evidence>
<dbReference type="AlphaFoldDB" id="A0A1J0R7E9"/>